<dbReference type="EMBL" id="JAUSRA010000001">
    <property type="protein sequence ID" value="MDP9792883.1"/>
    <property type="molecule type" value="Genomic_DNA"/>
</dbReference>
<name>A0ABT9MNC4_9ACTN</name>
<dbReference type="Proteomes" id="UP001240984">
    <property type="component" value="Unassembled WGS sequence"/>
</dbReference>
<reference evidence="2 3" key="1">
    <citation type="submission" date="2023-07" db="EMBL/GenBank/DDBJ databases">
        <title>Sequencing the genomes of 1000 actinobacteria strains.</title>
        <authorList>
            <person name="Klenk H.-P."/>
        </authorList>
    </citation>
    <scope>NUCLEOTIDE SEQUENCE [LARGE SCALE GENOMIC DNA]</scope>
    <source>
        <strain evidence="2 3">DSM 44710</strain>
    </source>
</reference>
<dbReference type="Gene3D" id="1.25.40.10">
    <property type="entry name" value="Tetratricopeptide repeat domain"/>
    <property type="match status" value="3"/>
</dbReference>
<comment type="caution">
    <text evidence="2">The sequence shown here is derived from an EMBL/GenBank/DDBJ whole genome shotgun (WGS) entry which is preliminary data.</text>
</comment>
<gene>
    <name evidence="2" type="ORF">J2S43_001395</name>
</gene>
<organism evidence="2 3">
    <name type="scientific">Catenuloplanes nepalensis</name>
    <dbReference type="NCBI Taxonomy" id="587533"/>
    <lineage>
        <taxon>Bacteria</taxon>
        <taxon>Bacillati</taxon>
        <taxon>Actinomycetota</taxon>
        <taxon>Actinomycetes</taxon>
        <taxon>Micromonosporales</taxon>
        <taxon>Micromonosporaceae</taxon>
        <taxon>Catenuloplanes</taxon>
    </lineage>
</organism>
<proteinExistence type="predicted"/>
<evidence type="ECO:0000313" key="2">
    <source>
        <dbReference type="EMBL" id="MDP9792883.1"/>
    </source>
</evidence>
<evidence type="ECO:0000256" key="1">
    <source>
        <dbReference type="SAM" id="MobiDB-lite"/>
    </source>
</evidence>
<evidence type="ECO:0000313" key="3">
    <source>
        <dbReference type="Proteomes" id="UP001240984"/>
    </source>
</evidence>
<dbReference type="SUPFAM" id="SSF48452">
    <property type="entry name" value="TPR-like"/>
    <property type="match status" value="1"/>
</dbReference>
<dbReference type="RefSeq" id="WP_306827771.1">
    <property type="nucleotide sequence ID" value="NZ_JAUSRA010000001.1"/>
</dbReference>
<protein>
    <submittedName>
        <fullName evidence="2">Tetratricopeptide (TPR) repeat protein</fullName>
    </submittedName>
</protein>
<sequence>MHRDRTDMHARADGYRDRGWPDDTPEDMLQSYFALLCSMNDLERMVVCATDGDRHHRLREYTGGIGAALTEMTATQQLLLGRHPLDLGLIARVAVHREALLASRPYLPADIPAMWLRLGDVDRAEAIIRSGRRAESTSTDLAKLGAVMAEVGRPDRAKAMIAEAVAGAWAITDHTRRRDTVLRVAASAAGLADPAEVDALFAEAERLSILDPQPVSQISGLGHAARVAAGAGCLGRARSMIRRAVTLVDAVHEAASRPGALSSIAFALATAGDLDEAEAIAREIEPADDWNAPVALYYVARAAARSGETDRAAALATLIDGSLGDEVMAEVAGAIAAGGHMRRAGEIARSISTAGQRAQGLANVTHALIGSGDLEGATALLDEAVTALAAPGRADAAIKDVGIALARVGNAGSAVALIRALPRSHDRAEALAGVARVVADAGDTGHVTALMYEAERAAWTDDSVVPSTDREVSLVALTEAVAAAGDLDRSLSVAELIVINGRRELAVARAMQAAAANGDLARAEAVTRAALGPYWQAQVLSLIAANDPQRAGELLRDAEQQVGTDADSLVAVADAYVSAGDTGRARAVLDRIEIDALAMDEERVALVRAFSAVGDLDRATRLLTTFEDDRPRIRALSEIALAAVRNGDPHRAERLADEITGLAVAIQDPYWPAQAHLMAAEIYQRCGADDRMHTSATLAEAFAHGIANDHARSNALVDVARFAIAIGRPDHAEALSRAIPDPGRSARVLVLLANTAPPDRAPRLIAEALCTGPWSAYVDLLPHLYPPVVTTITDELLATAAPRDRTTRRQ</sequence>
<feature type="region of interest" description="Disordered" evidence="1">
    <location>
        <begin position="1"/>
        <end position="20"/>
    </location>
</feature>
<keyword evidence="3" id="KW-1185">Reference proteome</keyword>
<accession>A0ABT9MNC4</accession>
<dbReference type="InterPro" id="IPR011990">
    <property type="entry name" value="TPR-like_helical_dom_sf"/>
</dbReference>